<reference evidence="4" key="1">
    <citation type="submission" date="2018-05" db="EMBL/GenBank/DDBJ databases">
        <authorList>
            <person name="Lanie J.A."/>
            <person name="Ng W.-L."/>
            <person name="Kazmierczak K.M."/>
            <person name="Andrzejewski T.M."/>
            <person name="Davidsen T.M."/>
            <person name="Wayne K.J."/>
            <person name="Tettelin H."/>
            <person name="Glass J.I."/>
            <person name="Rusch D."/>
            <person name="Podicherti R."/>
            <person name="Tsui H.-C.T."/>
            <person name="Winkler M.E."/>
        </authorList>
    </citation>
    <scope>NUCLEOTIDE SEQUENCE</scope>
</reference>
<feature type="domain" description="Outer membrane protein beta-barrel" evidence="3">
    <location>
        <begin position="109"/>
        <end position="236"/>
    </location>
</feature>
<evidence type="ECO:0000256" key="1">
    <source>
        <dbReference type="ARBA" id="ARBA00022729"/>
    </source>
</evidence>
<dbReference type="EMBL" id="UINC01096489">
    <property type="protein sequence ID" value="SVC53415.1"/>
    <property type="molecule type" value="Genomic_DNA"/>
</dbReference>
<evidence type="ECO:0000259" key="3">
    <source>
        <dbReference type="Pfam" id="PF13505"/>
    </source>
</evidence>
<gene>
    <name evidence="4" type="ORF">METZ01_LOCUS306269</name>
</gene>
<dbReference type="AlphaFoldDB" id="A0A382MZ97"/>
<organism evidence="4">
    <name type="scientific">marine metagenome</name>
    <dbReference type="NCBI Taxonomy" id="408172"/>
    <lineage>
        <taxon>unclassified sequences</taxon>
        <taxon>metagenomes</taxon>
        <taxon>ecological metagenomes</taxon>
    </lineage>
</organism>
<dbReference type="SUPFAM" id="SSF56925">
    <property type="entry name" value="OMPA-like"/>
    <property type="match status" value="1"/>
</dbReference>
<dbReference type="InterPro" id="IPR027385">
    <property type="entry name" value="Beta-barrel_OMP"/>
</dbReference>
<name>A0A382MZ97_9ZZZZ</name>
<dbReference type="Pfam" id="PF13505">
    <property type="entry name" value="OMP_b-brl"/>
    <property type="match status" value="1"/>
</dbReference>
<dbReference type="Gene3D" id="2.40.160.20">
    <property type="match status" value="1"/>
</dbReference>
<evidence type="ECO:0000313" key="4">
    <source>
        <dbReference type="EMBL" id="SVC53415.1"/>
    </source>
</evidence>
<proteinExistence type="predicted"/>
<feature type="non-terminal residue" evidence="4">
    <location>
        <position position="1"/>
    </location>
</feature>
<accession>A0A382MZ97</accession>
<keyword evidence="2" id="KW-0175">Coiled coil</keyword>
<feature type="coiled-coil region" evidence="2">
    <location>
        <begin position="24"/>
        <end position="51"/>
    </location>
</feature>
<protein>
    <recommendedName>
        <fullName evidence="3">Outer membrane protein beta-barrel domain-containing protein</fullName>
    </recommendedName>
</protein>
<sequence length="271" mass="29458">FSIITFCLMLCMGANPLFSQDQEAANDTTAVEDLEDEIDEAFLEEEGFEEEVATSGESWFKLPGGLSLRSAGVNLGFYKPSMAYWNDSYGSSAQHPNTPWTVSSSFGMSFLFQASMRLNLNAENTLWTELGLGFWSGSAELKGTYAVDGTSGTEKIEYSLMPINISVGYSLSDLLPFDGIYAGAGFGANKISMTQTQDSGTAKESSGFGTMYHLMFGYDYPLTEQLSLGAELQIALGSHKHVLATQTTENISLTGPKILLQVNYLFPSDND</sequence>
<dbReference type="InterPro" id="IPR011250">
    <property type="entry name" value="OMP/PagP_B-barrel"/>
</dbReference>
<evidence type="ECO:0000256" key="2">
    <source>
        <dbReference type="SAM" id="Coils"/>
    </source>
</evidence>
<keyword evidence="1" id="KW-0732">Signal</keyword>